<dbReference type="AlphaFoldDB" id="A0AAD3CVC4"/>
<comment type="caution">
    <text evidence="3">The sequence shown here is derived from an EMBL/GenBank/DDBJ whole genome shotgun (WGS) entry which is preliminary data.</text>
</comment>
<evidence type="ECO:0000256" key="2">
    <source>
        <dbReference type="SAM" id="SignalP"/>
    </source>
</evidence>
<dbReference type="Proteomes" id="UP001054902">
    <property type="component" value="Unassembled WGS sequence"/>
</dbReference>
<feature type="region of interest" description="Disordered" evidence="1">
    <location>
        <begin position="59"/>
        <end position="109"/>
    </location>
</feature>
<dbReference type="EMBL" id="BLLK01000045">
    <property type="protein sequence ID" value="GFH52554.1"/>
    <property type="molecule type" value="Genomic_DNA"/>
</dbReference>
<evidence type="ECO:0000256" key="1">
    <source>
        <dbReference type="SAM" id="MobiDB-lite"/>
    </source>
</evidence>
<feature type="compositionally biased region" description="Low complexity" evidence="1">
    <location>
        <begin position="69"/>
        <end position="79"/>
    </location>
</feature>
<feature type="signal peptide" evidence="2">
    <location>
        <begin position="1"/>
        <end position="25"/>
    </location>
</feature>
<evidence type="ECO:0000313" key="3">
    <source>
        <dbReference type="EMBL" id="GFH52554.1"/>
    </source>
</evidence>
<feature type="chain" id="PRO_5042137894" evidence="2">
    <location>
        <begin position="26"/>
        <end position="253"/>
    </location>
</feature>
<proteinExistence type="predicted"/>
<reference evidence="3 4" key="1">
    <citation type="journal article" date="2021" name="Sci. Rep.">
        <title>The genome of the diatom Chaetoceros tenuissimus carries an ancient integrated fragment of an extant virus.</title>
        <authorList>
            <person name="Hongo Y."/>
            <person name="Kimura K."/>
            <person name="Takaki Y."/>
            <person name="Yoshida Y."/>
            <person name="Baba S."/>
            <person name="Kobayashi G."/>
            <person name="Nagasaki K."/>
            <person name="Hano T."/>
            <person name="Tomaru Y."/>
        </authorList>
    </citation>
    <scope>NUCLEOTIDE SEQUENCE [LARGE SCALE GENOMIC DNA]</scope>
    <source>
        <strain evidence="3 4">NIES-3715</strain>
    </source>
</reference>
<accession>A0AAD3CVC4</accession>
<organism evidence="3 4">
    <name type="scientific">Chaetoceros tenuissimus</name>
    <dbReference type="NCBI Taxonomy" id="426638"/>
    <lineage>
        <taxon>Eukaryota</taxon>
        <taxon>Sar</taxon>
        <taxon>Stramenopiles</taxon>
        <taxon>Ochrophyta</taxon>
        <taxon>Bacillariophyta</taxon>
        <taxon>Coscinodiscophyceae</taxon>
        <taxon>Chaetocerotophycidae</taxon>
        <taxon>Chaetocerotales</taxon>
        <taxon>Chaetocerotaceae</taxon>
        <taxon>Chaetoceros</taxon>
    </lineage>
</organism>
<keyword evidence="2" id="KW-0732">Signal</keyword>
<name>A0AAD3CVC4_9STRA</name>
<keyword evidence="4" id="KW-1185">Reference proteome</keyword>
<evidence type="ECO:0000313" key="4">
    <source>
        <dbReference type="Proteomes" id="UP001054902"/>
    </source>
</evidence>
<gene>
    <name evidence="3" type="ORF">CTEN210_09030</name>
</gene>
<sequence>MVYLHLNKSIPILVLLLNFLNLSSAKEYKEEIEQQSLLRKVKEVSTSILSLNFSSTEDAPKRRLKGSKSSKASKGSKSAKSTKSKKSTKSTKSSNDSNTNDVTDVENKEFEQVGIDIPRTEGDEFWKVDLVSMSEDGQRFANTNNVYQYDESSQSWKSHRPASFAGFSILGMSGNGQDVLVGKLNDIDGLMTLELRTFNMSDYVWKSKGGGDITYTPLNSPIFGDGIMTENYAKLSKNGRRVVVTRWEWNSSV</sequence>
<protein>
    <submittedName>
        <fullName evidence="3">Uncharacterized protein</fullName>
    </submittedName>
</protein>
<feature type="compositionally biased region" description="Basic residues" evidence="1">
    <location>
        <begin position="80"/>
        <end position="89"/>
    </location>
</feature>